<keyword evidence="2" id="KW-1185">Reference proteome</keyword>
<reference evidence="1 2" key="1">
    <citation type="submission" date="2015-07" db="EMBL/GenBank/DDBJ databases">
        <title>The genome of Melipona quadrifasciata.</title>
        <authorList>
            <person name="Pan H."/>
            <person name="Kapheim K."/>
        </authorList>
    </citation>
    <scope>NUCLEOTIDE SEQUENCE [LARGE SCALE GENOMIC DNA]</scope>
    <source>
        <strain evidence="1">0111107301</strain>
        <tissue evidence="1">Whole body</tissue>
    </source>
</reference>
<sequence length="122" mass="14285">MAVIVSERHLKFVICSMRLTETATNIVTITNIRTRKLLKNFTSKQRMNNQKYKVIPLDVISLSRQKLGEFVLYGDLCSLVCCVTYCGTIEFEENVEIYRILPRFRQLRDGQFHRNKGYSCNI</sequence>
<evidence type="ECO:0000313" key="1">
    <source>
        <dbReference type="EMBL" id="KOX68480.1"/>
    </source>
</evidence>
<dbReference type="AlphaFoldDB" id="A0A0M8ZPI6"/>
<protein>
    <submittedName>
        <fullName evidence="1">Uncharacterized protein</fullName>
    </submittedName>
</protein>
<dbReference type="Proteomes" id="UP000053105">
    <property type="component" value="Unassembled WGS sequence"/>
</dbReference>
<accession>A0A0M8ZPI6</accession>
<gene>
    <name evidence="1" type="ORF">WN51_03966</name>
</gene>
<proteinExistence type="predicted"/>
<dbReference type="EMBL" id="KQ435922">
    <property type="protein sequence ID" value="KOX68480.1"/>
    <property type="molecule type" value="Genomic_DNA"/>
</dbReference>
<evidence type="ECO:0000313" key="2">
    <source>
        <dbReference type="Proteomes" id="UP000053105"/>
    </source>
</evidence>
<organism evidence="1 2">
    <name type="scientific">Melipona quadrifasciata</name>
    <dbReference type="NCBI Taxonomy" id="166423"/>
    <lineage>
        <taxon>Eukaryota</taxon>
        <taxon>Metazoa</taxon>
        <taxon>Ecdysozoa</taxon>
        <taxon>Arthropoda</taxon>
        <taxon>Hexapoda</taxon>
        <taxon>Insecta</taxon>
        <taxon>Pterygota</taxon>
        <taxon>Neoptera</taxon>
        <taxon>Endopterygota</taxon>
        <taxon>Hymenoptera</taxon>
        <taxon>Apocrita</taxon>
        <taxon>Aculeata</taxon>
        <taxon>Apoidea</taxon>
        <taxon>Anthophila</taxon>
        <taxon>Apidae</taxon>
        <taxon>Melipona</taxon>
    </lineage>
</organism>
<name>A0A0M8ZPI6_9HYME</name>